<name>A0ABD3A2J5_9GENT</name>
<keyword evidence="5" id="KW-1185">Reference proteome</keyword>
<evidence type="ECO:0000256" key="2">
    <source>
        <dbReference type="SAM" id="SignalP"/>
    </source>
</evidence>
<comment type="caution">
    <text evidence="4">The sequence shown here is derived from an EMBL/GenBank/DDBJ whole genome shotgun (WGS) entry which is preliminary data.</text>
</comment>
<dbReference type="Proteomes" id="UP001630127">
    <property type="component" value="Unassembled WGS sequence"/>
</dbReference>
<feature type="domain" description="Disease resistance protein At4g27190-like leucine-rich repeats" evidence="3">
    <location>
        <begin position="261"/>
        <end position="376"/>
    </location>
</feature>
<keyword evidence="1" id="KW-0611">Plant defense</keyword>
<evidence type="ECO:0000259" key="3">
    <source>
        <dbReference type="Pfam" id="PF23247"/>
    </source>
</evidence>
<dbReference type="PANTHER" id="PTHR33463">
    <property type="entry name" value="NB-ARC DOMAIN-CONTAINING PROTEIN-RELATED"/>
    <property type="match status" value="1"/>
</dbReference>
<organism evidence="4 5">
    <name type="scientific">Cinchona calisaya</name>
    <dbReference type="NCBI Taxonomy" id="153742"/>
    <lineage>
        <taxon>Eukaryota</taxon>
        <taxon>Viridiplantae</taxon>
        <taxon>Streptophyta</taxon>
        <taxon>Embryophyta</taxon>
        <taxon>Tracheophyta</taxon>
        <taxon>Spermatophyta</taxon>
        <taxon>Magnoliopsida</taxon>
        <taxon>eudicotyledons</taxon>
        <taxon>Gunneridae</taxon>
        <taxon>Pentapetalae</taxon>
        <taxon>asterids</taxon>
        <taxon>lamiids</taxon>
        <taxon>Gentianales</taxon>
        <taxon>Rubiaceae</taxon>
        <taxon>Cinchonoideae</taxon>
        <taxon>Cinchoneae</taxon>
        <taxon>Cinchona</taxon>
    </lineage>
</organism>
<dbReference type="Pfam" id="PF23247">
    <property type="entry name" value="LRR_RPS2"/>
    <property type="match status" value="1"/>
</dbReference>
<gene>
    <name evidence="4" type="ORF">ACH5RR_013826</name>
</gene>
<evidence type="ECO:0000313" key="4">
    <source>
        <dbReference type="EMBL" id="KAL3525454.1"/>
    </source>
</evidence>
<sequence>MRNLTALLLFDCCRLSFVPPLGKLTALKELDLYHTAIKNVPEGMERLVNLKCLNMYSTGLRMIPDGTLNKLSLLQSLRIPKYVVVGIEELKVLKQLEEFQGGLENVGTLCHFFRHRQSHEGPIFYTIEVSPNLSLLWFLSPGPCQISTKKVTLSGIELGGNSVIVLPEDIQQLTIIKCHGLGTCLTTAFSLFNIQRRGLTDCVIDNCSEIECIIKMSSSDDQLVRERNFSPWAPLESLKRLSLLSLPKFVRFFDWKLEATPLPCSIFCHLKSITISSCHRMTTSFTPCLLQHLQNLELVEVMRCDQLEEIITDEGGKVDLNPSISDQHSRISFNFPRLKKLTLQHLPKLRSICEGNIICKSIEKIRIIGCQNLTRIPLFVSAINGLPNPLPAFRAIEILKEELQWWTLLEWEDPDLGNVIQPFVQFVAESSISYNQAQEQLLLGND</sequence>
<dbReference type="InterPro" id="IPR050905">
    <property type="entry name" value="Plant_NBS-LRR"/>
</dbReference>
<dbReference type="AlphaFoldDB" id="A0ABD3A2J5"/>
<accession>A0ABD3A2J5</accession>
<dbReference type="SUPFAM" id="SSF52058">
    <property type="entry name" value="L domain-like"/>
    <property type="match status" value="1"/>
</dbReference>
<dbReference type="PANTHER" id="PTHR33463:SF187">
    <property type="entry name" value="AND NB-ARC DOMAIN DISEASE RESISTANCE PROTEIN, PUTATIVE-RELATED"/>
    <property type="match status" value="1"/>
</dbReference>
<keyword evidence="2" id="KW-0732">Signal</keyword>
<dbReference type="Gene3D" id="3.80.10.10">
    <property type="entry name" value="Ribonuclease Inhibitor"/>
    <property type="match status" value="1"/>
</dbReference>
<dbReference type="EMBL" id="JBJUIK010000006">
    <property type="protein sequence ID" value="KAL3525454.1"/>
    <property type="molecule type" value="Genomic_DNA"/>
</dbReference>
<proteinExistence type="predicted"/>
<evidence type="ECO:0000256" key="1">
    <source>
        <dbReference type="ARBA" id="ARBA00022821"/>
    </source>
</evidence>
<feature type="signal peptide" evidence="2">
    <location>
        <begin position="1"/>
        <end position="15"/>
    </location>
</feature>
<dbReference type="InterPro" id="IPR032675">
    <property type="entry name" value="LRR_dom_sf"/>
</dbReference>
<protein>
    <recommendedName>
        <fullName evidence="3">Disease resistance protein At4g27190-like leucine-rich repeats domain-containing protein</fullName>
    </recommendedName>
</protein>
<evidence type="ECO:0000313" key="5">
    <source>
        <dbReference type="Proteomes" id="UP001630127"/>
    </source>
</evidence>
<feature type="chain" id="PRO_5044754705" description="Disease resistance protein At4g27190-like leucine-rich repeats domain-containing protein" evidence="2">
    <location>
        <begin position="16"/>
        <end position="446"/>
    </location>
</feature>
<reference evidence="4 5" key="1">
    <citation type="submission" date="2024-11" db="EMBL/GenBank/DDBJ databases">
        <title>A near-complete genome assembly of Cinchona calisaya.</title>
        <authorList>
            <person name="Lian D.C."/>
            <person name="Zhao X.W."/>
            <person name="Wei L."/>
        </authorList>
    </citation>
    <scope>NUCLEOTIDE SEQUENCE [LARGE SCALE GENOMIC DNA]</scope>
    <source>
        <tissue evidence="4">Nenye</tissue>
    </source>
</reference>
<dbReference type="InterPro" id="IPR057135">
    <property type="entry name" value="At4g27190-like_LRR"/>
</dbReference>